<evidence type="ECO:0000313" key="1">
    <source>
        <dbReference type="EMBL" id="MBH8561105.1"/>
    </source>
</evidence>
<keyword evidence="2" id="KW-1185">Reference proteome</keyword>
<proteinExistence type="predicted"/>
<evidence type="ECO:0000313" key="2">
    <source>
        <dbReference type="Proteomes" id="UP000632766"/>
    </source>
</evidence>
<dbReference type="RefSeq" id="WP_198123129.1">
    <property type="nucleotide sequence ID" value="NZ_JAECZC010000002.1"/>
</dbReference>
<protein>
    <submittedName>
        <fullName evidence="1">Uncharacterized protein</fullName>
    </submittedName>
</protein>
<dbReference type="AlphaFoldDB" id="A0A8J7HM90"/>
<organism evidence="1 2">
    <name type="scientific">Amazonocrinis nigriterrae CENA67</name>
    <dbReference type="NCBI Taxonomy" id="2794033"/>
    <lineage>
        <taxon>Bacteria</taxon>
        <taxon>Bacillati</taxon>
        <taxon>Cyanobacteriota</taxon>
        <taxon>Cyanophyceae</taxon>
        <taxon>Nostocales</taxon>
        <taxon>Nostocaceae</taxon>
        <taxon>Amazonocrinis</taxon>
        <taxon>Amazonocrinis nigriterrae</taxon>
    </lineage>
</organism>
<accession>A0A8J7HM90</accession>
<reference evidence="1 2" key="1">
    <citation type="journal article" date="2021" name="Int. J. Syst. Evol. Microbiol.">
        <title>Amazonocrinis nigriterrae gen. nov., sp. nov., Atlanticothrix silvestris gen. nov., sp. nov. and Dendronalium phyllosphericum gen. nov., sp. nov., nostocacean cyanobacteria from Brazilian environments.</title>
        <authorList>
            <person name="Alvarenga D.O."/>
            <person name="Andreote A.P.D."/>
            <person name="Branco L.H.Z."/>
            <person name="Delbaje E."/>
            <person name="Cruz R.B."/>
            <person name="Varani A.M."/>
            <person name="Fiore M.F."/>
        </authorList>
    </citation>
    <scope>NUCLEOTIDE SEQUENCE [LARGE SCALE GENOMIC DNA]</scope>
    <source>
        <strain evidence="1 2">CENA67</strain>
    </source>
</reference>
<name>A0A8J7HM90_9NOST</name>
<dbReference type="EMBL" id="JAECZC010000002">
    <property type="protein sequence ID" value="MBH8561105.1"/>
    <property type="molecule type" value="Genomic_DNA"/>
</dbReference>
<comment type="caution">
    <text evidence="1">The sequence shown here is derived from an EMBL/GenBank/DDBJ whole genome shotgun (WGS) entry which is preliminary data.</text>
</comment>
<sequence length="125" mass="14611">MFSRSELEALTLQQLKALCWRYSVKPTGNSSYKSNYIVSLLALPQMAISQFDQGKGIKQPTYKQVLDLGEMLDTIGELTDEQMALIRLTQDKKWLDLPERYKQEQIYRLYRIKLLLTEAYSLINQ</sequence>
<gene>
    <name evidence="1" type="ORF">I8748_02730</name>
</gene>
<dbReference type="Proteomes" id="UP000632766">
    <property type="component" value="Unassembled WGS sequence"/>
</dbReference>